<comment type="caution">
    <text evidence="1">The sequence shown here is derived from an EMBL/GenBank/DDBJ whole genome shotgun (WGS) entry which is preliminary data.</text>
</comment>
<proteinExistence type="predicted"/>
<sequence>MFVFTNTISNETYHIVVMYSSNSSHLINKLLSISFGFVQHLYCYIWTTLKLSFIYRAKTSLT</sequence>
<dbReference type="Proteomes" id="UP001603857">
    <property type="component" value="Unassembled WGS sequence"/>
</dbReference>
<gene>
    <name evidence="1" type="ORF">Fmac_031999</name>
</gene>
<organism evidence="1 2">
    <name type="scientific">Flemingia macrophylla</name>
    <dbReference type="NCBI Taxonomy" id="520843"/>
    <lineage>
        <taxon>Eukaryota</taxon>
        <taxon>Viridiplantae</taxon>
        <taxon>Streptophyta</taxon>
        <taxon>Embryophyta</taxon>
        <taxon>Tracheophyta</taxon>
        <taxon>Spermatophyta</taxon>
        <taxon>Magnoliopsida</taxon>
        <taxon>eudicotyledons</taxon>
        <taxon>Gunneridae</taxon>
        <taxon>Pentapetalae</taxon>
        <taxon>rosids</taxon>
        <taxon>fabids</taxon>
        <taxon>Fabales</taxon>
        <taxon>Fabaceae</taxon>
        <taxon>Papilionoideae</taxon>
        <taxon>50 kb inversion clade</taxon>
        <taxon>NPAAA clade</taxon>
        <taxon>indigoferoid/millettioid clade</taxon>
        <taxon>Phaseoleae</taxon>
        <taxon>Flemingia</taxon>
    </lineage>
</organism>
<keyword evidence="2" id="KW-1185">Reference proteome</keyword>
<evidence type="ECO:0000313" key="1">
    <source>
        <dbReference type="EMBL" id="KAL2318123.1"/>
    </source>
</evidence>
<protein>
    <submittedName>
        <fullName evidence="1">Uncharacterized protein</fullName>
    </submittedName>
</protein>
<dbReference type="AlphaFoldDB" id="A0ABD1L430"/>
<name>A0ABD1L430_9FABA</name>
<dbReference type="EMBL" id="JBGMDY010000011">
    <property type="protein sequence ID" value="KAL2318123.1"/>
    <property type="molecule type" value="Genomic_DNA"/>
</dbReference>
<accession>A0ABD1L430</accession>
<evidence type="ECO:0000313" key="2">
    <source>
        <dbReference type="Proteomes" id="UP001603857"/>
    </source>
</evidence>
<reference evidence="1 2" key="1">
    <citation type="submission" date="2024-08" db="EMBL/GenBank/DDBJ databases">
        <title>Insights into the chromosomal genome structure of Flemingia macrophylla.</title>
        <authorList>
            <person name="Ding Y."/>
            <person name="Zhao Y."/>
            <person name="Bi W."/>
            <person name="Wu M."/>
            <person name="Zhao G."/>
            <person name="Gong Y."/>
            <person name="Li W."/>
            <person name="Zhang P."/>
        </authorList>
    </citation>
    <scope>NUCLEOTIDE SEQUENCE [LARGE SCALE GENOMIC DNA]</scope>
    <source>
        <strain evidence="1">DYQJB</strain>
        <tissue evidence="1">Leaf</tissue>
    </source>
</reference>